<dbReference type="OrthoDB" id="2331569at2"/>
<gene>
    <name evidence="1" type="ORF">L248_0666</name>
</gene>
<name>U4TTG9_9LACO</name>
<dbReference type="EMBL" id="KI271593">
    <property type="protein sequence ID" value="ERL64747.1"/>
    <property type="molecule type" value="Genomic_DNA"/>
</dbReference>
<accession>U4TTG9</accession>
<organism evidence="1 2">
    <name type="scientific">Schleiferilactobacillus shenzhenensis LY-73</name>
    <dbReference type="NCBI Taxonomy" id="1231336"/>
    <lineage>
        <taxon>Bacteria</taxon>
        <taxon>Bacillati</taxon>
        <taxon>Bacillota</taxon>
        <taxon>Bacilli</taxon>
        <taxon>Lactobacillales</taxon>
        <taxon>Lactobacillaceae</taxon>
        <taxon>Schleiferilactobacillus</taxon>
    </lineage>
</organism>
<dbReference type="AlphaFoldDB" id="U4TTG9"/>
<dbReference type="STRING" id="1231336.L248_0666"/>
<reference evidence="2" key="1">
    <citation type="journal article" date="2013" name="Genome Announc.">
        <title>Whole-Genome Sequencing of Lactobacillus shenzhenensis Strain LY-73T.</title>
        <authorList>
            <person name="Lin Z."/>
            <person name="Liu Z."/>
            <person name="Yang R."/>
            <person name="Zou Y."/>
            <person name="Wan D."/>
            <person name="Chen J."/>
            <person name="Guo M."/>
            <person name="Zhao J."/>
            <person name="Fang C."/>
            <person name="Yang R."/>
            <person name="Liu F."/>
        </authorList>
    </citation>
    <scope>NUCLEOTIDE SEQUENCE [LARGE SCALE GENOMIC DNA]</scope>
    <source>
        <strain evidence="2">LY-73</strain>
    </source>
</reference>
<sequence length="284" mass="29929">MKKGLWGILFNAGVVLLSLGLLSQHQGTVLADSSSATGTATVGFTGGTSLLQVPNFDFGVRTIGGGELFPLYNTVTANNLDTTATGSALGRTVIVEVPTGAAAAGTDGWQVKVNYVNTPVKDTNSLFNDAALIFASNSIGEYTSGIPGMGTWYSGRVTDLGKGNDLPDNNWVVHRYSGDLSRDAIQTLLASGTRTDGVLPVKSATPYTLFGRKTNVPDVSLVNTIDPDGSLIKGKSTVKYQFNFNLNTSAYLYVPLADQTGDVIDKIYTGSLEWTLSTGIPGDW</sequence>
<evidence type="ECO:0000313" key="2">
    <source>
        <dbReference type="Proteomes" id="UP000030647"/>
    </source>
</evidence>
<dbReference type="HOGENOM" id="CLU_1018601_0_0_9"/>
<dbReference type="RefSeq" id="WP_022529998.1">
    <property type="nucleotide sequence ID" value="NZ_KI271593.1"/>
</dbReference>
<dbReference type="Proteomes" id="UP000030647">
    <property type="component" value="Unassembled WGS sequence"/>
</dbReference>
<proteinExistence type="predicted"/>
<evidence type="ECO:0008006" key="3">
    <source>
        <dbReference type="Google" id="ProtNLM"/>
    </source>
</evidence>
<protein>
    <recommendedName>
        <fullName evidence="3">WxL domain-containing protein</fullName>
    </recommendedName>
</protein>
<keyword evidence="2" id="KW-1185">Reference proteome</keyword>
<evidence type="ECO:0000313" key="1">
    <source>
        <dbReference type="EMBL" id="ERL64747.1"/>
    </source>
</evidence>